<sequence length="679" mass="77441">MGTFIQSFVILLPLLSNIISHATYFNNCSPALCSVTPTLGIPKRCSCHQYCNLYSECCSDIINKTTFYHKQPYRSSYYSCKDADGSYYYQIDRCPPNYDVMEYVNNCENPDSDDQLQNIPAFGKTSKILYRNLYCALCHEEEFILWNLLYKCEFRPNVSFEDITSYVKNRCQSTLKPPSEDLEKYLYSCIPYISNCPHGNNNTEQRIACESQPIALIYLDKEEYFIRTKYKHFRFYKNRGCATCNGVSEVPCKVPYPKANVKVLPTVLTVLFNYHTNSIKVTDKSTAKKHTLVELPSCPKQAVYDINTNQCRQVIYHPQLNCTTTSLNESEYYITNDGRLYLNNTQRLLNQSEFIRDSQGIISICVNNGTNKISNINDMSKYSVAGSYITLVGLVIYIPALAITIIVYICIPDLRTLPGKLLISLLSALFVAELLFLISSQVTTSTVLCKSLAVVMHYAFLATFFWMNVMSFDAWHTFSGFMQLRRKGKGTKRLALYSLYAWICPLVIVSVSLIFENTPGNHGLSPEYGIGICWITNGKSLLWFFAIPIMIILCLNIIAFILTIRGLYMANKLSSKFLSEHNKQEFIISIKLFLVMGLTWTFAFLYTFTNIEEVSLLFSILNSFVGLFICLSFLSTKIVRRSILRNLHKISKLPTKEFTDVSSVSETMSMDISTKSSGN</sequence>
<feature type="transmembrane region" description="Helical" evidence="5">
    <location>
        <begin position="421"/>
        <end position="438"/>
    </location>
</feature>
<keyword evidence="2 5" id="KW-0812">Transmembrane</keyword>
<dbReference type="GO" id="GO:0016020">
    <property type="term" value="C:membrane"/>
    <property type="evidence" value="ECO:0007669"/>
    <property type="project" value="UniProtKB-SubCell"/>
</dbReference>
<gene>
    <name evidence="9" type="primary">LOC118765234</name>
</gene>
<evidence type="ECO:0000256" key="4">
    <source>
        <dbReference type="ARBA" id="ARBA00023136"/>
    </source>
</evidence>
<dbReference type="CDD" id="cd15039">
    <property type="entry name" value="7tmB3_Methuselah-like"/>
    <property type="match status" value="1"/>
</dbReference>
<dbReference type="PANTHER" id="PTHR45902">
    <property type="entry name" value="LATROPHILIN RECEPTOR-LIKE PROTEIN A"/>
    <property type="match status" value="1"/>
</dbReference>
<evidence type="ECO:0000256" key="5">
    <source>
        <dbReference type="SAM" id="Phobius"/>
    </source>
</evidence>
<dbReference type="GO" id="GO:0004930">
    <property type="term" value="F:G protein-coupled receptor activity"/>
    <property type="evidence" value="ECO:0007669"/>
    <property type="project" value="InterPro"/>
</dbReference>
<dbReference type="PROSITE" id="PS50261">
    <property type="entry name" value="G_PROTEIN_RECEP_F2_4"/>
    <property type="match status" value="1"/>
</dbReference>
<dbReference type="InterPro" id="IPR053231">
    <property type="entry name" value="GPCR_LN-TM7"/>
</dbReference>
<evidence type="ECO:0000256" key="3">
    <source>
        <dbReference type="ARBA" id="ARBA00022989"/>
    </source>
</evidence>
<evidence type="ECO:0000256" key="6">
    <source>
        <dbReference type="SAM" id="SignalP"/>
    </source>
</evidence>
<feature type="transmembrane region" description="Helical" evidence="5">
    <location>
        <begin position="458"/>
        <end position="482"/>
    </location>
</feature>
<evidence type="ECO:0000256" key="2">
    <source>
        <dbReference type="ARBA" id="ARBA00022692"/>
    </source>
</evidence>
<dbReference type="PANTHER" id="PTHR45902:SF1">
    <property type="entry name" value="LATROPHILIN RECEPTOR-LIKE PROTEIN A"/>
    <property type="match status" value="1"/>
</dbReference>
<feature type="chain" id="PRO_5028965064" evidence="6">
    <location>
        <begin position="23"/>
        <end position="679"/>
    </location>
</feature>
<feature type="transmembrane region" description="Helical" evidence="5">
    <location>
        <begin position="586"/>
        <end position="608"/>
    </location>
</feature>
<keyword evidence="4 5" id="KW-0472">Membrane</keyword>
<proteinExistence type="predicted"/>
<feature type="domain" description="G-protein coupled receptors family 2 profile 2" evidence="7">
    <location>
        <begin position="386"/>
        <end position="637"/>
    </location>
</feature>
<dbReference type="SUPFAM" id="SSF81321">
    <property type="entry name" value="Family A G protein-coupled receptor-like"/>
    <property type="match status" value="1"/>
</dbReference>
<dbReference type="RefSeq" id="XP_036362867.1">
    <property type="nucleotide sequence ID" value="XM_036506974.1"/>
</dbReference>
<reference evidence="9" key="1">
    <citation type="submission" date="2025-08" db="UniProtKB">
        <authorList>
            <consortium name="RefSeq"/>
        </authorList>
    </citation>
    <scope>IDENTIFICATION</scope>
</reference>
<dbReference type="GO" id="GO:0007166">
    <property type="term" value="P:cell surface receptor signaling pathway"/>
    <property type="evidence" value="ECO:0007669"/>
    <property type="project" value="InterPro"/>
</dbReference>
<protein>
    <submittedName>
        <fullName evidence="9">Uncharacterized protein LOC118765234</fullName>
    </submittedName>
</protein>
<organism evidence="8 9">
    <name type="scientific">Octopus sinensis</name>
    <name type="common">East Asian common octopus</name>
    <dbReference type="NCBI Taxonomy" id="2607531"/>
    <lineage>
        <taxon>Eukaryota</taxon>
        <taxon>Metazoa</taxon>
        <taxon>Spiralia</taxon>
        <taxon>Lophotrochozoa</taxon>
        <taxon>Mollusca</taxon>
        <taxon>Cephalopoda</taxon>
        <taxon>Coleoidea</taxon>
        <taxon>Octopodiformes</taxon>
        <taxon>Octopoda</taxon>
        <taxon>Incirrata</taxon>
        <taxon>Octopodidae</taxon>
        <taxon>Octopus</taxon>
    </lineage>
</organism>
<feature type="transmembrane region" description="Helical" evidence="5">
    <location>
        <begin position="388"/>
        <end position="409"/>
    </location>
</feature>
<feature type="transmembrane region" description="Helical" evidence="5">
    <location>
        <begin position="494"/>
        <end position="515"/>
    </location>
</feature>
<feature type="signal peptide" evidence="6">
    <location>
        <begin position="1"/>
        <end position="22"/>
    </location>
</feature>
<dbReference type="InterPro" id="IPR000832">
    <property type="entry name" value="GPCR_2_secretin-like"/>
</dbReference>
<dbReference type="Gene3D" id="1.20.1070.10">
    <property type="entry name" value="Rhodopsin 7-helix transmembrane proteins"/>
    <property type="match status" value="1"/>
</dbReference>
<comment type="subcellular location">
    <subcellularLocation>
        <location evidence="1">Membrane</location>
        <topology evidence="1">Multi-pass membrane protein</topology>
    </subcellularLocation>
</comment>
<evidence type="ECO:0000313" key="9">
    <source>
        <dbReference type="RefSeq" id="XP_036362867.1"/>
    </source>
</evidence>
<feature type="transmembrane region" description="Helical" evidence="5">
    <location>
        <begin position="541"/>
        <end position="565"/>
    </location>
</feature>
<keyword evidence="8" id="KW-1185">Reference proteome</keyword>
<name>A0A7E6F7C8_9MOLL</name>
<dbReference type="KEGG" id="osn:118765234"/>
<feature type="transmembrane region" description="Helical" evidence="5">
    <location>
        <begin position="614"/>
        <end position="635"/>
    </location>
</feature>
<evidence type="ECO:0000259" key="7">
    <source>
        <dbReference type="PROSITE" id="PS50261"/>
    </source>
</evidence>
<accession>A0A7E6F7C8</accession>
<dbReference type="PRINTS" id="PR00249">
    <property type="entry name" value="GPCRSECRETIN"/>
</dbReference>
<dbReference type="Pfam" id="PF00002">
    <property type="entry name" value="7tm_2"/>
    <property type="match status" value="1"/>
</dbReference>
<dbReference type="InterPro" id="IPR017981">
    <property type="entry name" value="GPCR_2-like_7TM"/>
</dbReference>
<keyword evidence="6" id="KW-0732">Signal</keyword>
<evidence type="ECO:0000313" key="8">
    <source>
        <dbReference type="Proteomes" id="UP000515154"/>
    </source>
</evidence>
<dbReference type="AlphaFoldDB" id="A0A7E6F7C8"/>
<evidence type="ECO:0000256" key="1">
    <source>
        <dbReference type="ARBA" id="ARBA00004141"/>
    </source>
</evidence>
<keyword evidence="3 5" id="KW-1133">Transmembrane helix</keyword>
<dbReference type="Proteomes" id="UP000515154">
    <property type="component" value="Linkage group LG10"/>
</dbReference>